<organism evidence="1">
    <name type="scientific">Arundo donax</name>
    <name type="common">Giant reed</name>
    <name type="synonym">Donax arundinaceus</name>
    <dbReference type="NCBI Taxonomy" id="35708"/>
    <lineage>
        <taxon>Eukaryota</taxon>
        <taxon>Viridiplantae</taxon>
        <taxon>Streptophyta</taxon>
        <taxon>Embryophyta</taxon>
        <taxon>Tracheophyta</taxon>
        <taxon>Spermatophyta</taxon>
        <taxon>Magnoliopsida</taxon>
        <taxon>Liliopsida</taxon>
        <taxon>Poales</taxon>
        <taxon>Poaceae</taxon>
        <taxon>PACMAD clade</taxon>
        <taxon>Arundinoideae</taxon>
        <taxon>Arundineae</taxon>
        <taxon>Arundo</taxon>
    </lineage>
</organism>
<dbReference type="AlphaFoldDB" id="A0A0A9H9J8"/>
<accession>A0A0A9H9J8</accession>
<name>A0A0A9H9J8_ARUDO</name>
<evidence type="ECO:0000313" key="1">
    <source>
        <dbReference type="EMBL" id="JAE29553.1"/>
    </source>
</evidence>
<dbReference type="EMBL" id="GBRH01168343">
    <property type="protein sequence ID" value="JAE29553.1"/>
    <property type="molecule type" value="Transcribed_RNA"/>
</dbReference>
<reference evidence="1" key="2">
    <citation type="journal article" date="2015" name="Data Brief">
        <title>Shoot transcriptome of the giant reed, Arundo donax.</title>
        <authorList>
            <person name="Barrero R.A."/>
            <person name="Guerrero F.D."/>
            <person name="Moolhuijzen P."/>
            <person name="Goolsby J.A."/>
            <person name="Tidwell J."/>
            <person name="Bellgard S.E."/>
            <person name="Bellgard M.I."/>
        </authorList>
    </citation>
    <scope>NUCLEOTIDE SEQUENCE</scope>
    <source>
        <tissue evidence="1">Shoot tissue taken approximately 20 cm above the soil surface</tissue>
    </source>
</reference>
<reference evidence="1" key="1">
    <citation type="submission" date="2014-09" db="EMBL/GenBank/DDBJ databases">
        <authorList>
            <person name="Magalhaes I.L.F."/>
            <person name="Oliveira U."/>
            <person name="Santos F.R."/>
            <person name="Vidigal T.H.D.A."/>
            <person name="Brescovit A.D."/>
            <person name="Santos A.J."/>
        </authorList>
    </citation>
    <scope>NUCLEOTIDE SEQUENCE</scope>
    <source>
        <tissue evidence="1">Shoot tissue taken approximately 20 cm above the soil surface</tissue>
    </source>
</reference>
<proteinExistence type="predicted"/>
<protein>
    <submittedName>
        <fullName evidence="1">Uncharacterized protein</fullName>
    </submittedName>
</protein>
<sequence length="54" mass="5892">MVAGCSRKSFFNCIKPEPGEIIITVSRTPKDTTPRLICNPLASETVLLIQDSEA</sequence>